<protein>
    <recommendedName>
        <fullName evidence="11">Na+/H+ antiporter NhaC</fullName>
    </recommendedName>
</protein>
<dbReference type="PANTHER" id="PTHR37821">
    <property type="entry name" value="AMINO ACID TRANSPORTER YUIF-RELATED"/>
    <property type="match status" value="1"/>
</dbReference>
<sequence>MEWVVIISVLVLIALSLMRVNVIFAIIVAAEVAGLLTGLSLTETTNLMISGMGGLADTALSYVLLGIFAVMIGFSGIVGFLVKRLVKLISGKRSILLLVIAGAACLSQNVIPVHIAFIPILIPPLLHLFDKMKVDRRGVAAALTFGLKAPYLTIPAGFGLIFQGIIVSEMSANGMDVALSTVTKAMILPGIGMVAGLLFAIFITYRKDRELSAMGNSPLAEGEIAASAEHEQLVFSKHHFLTLIAIAAALVVQLITESLVLGALTGVVSMFALLVVPFRDGDRFVNEGIHMMGMIAFVMLIASGYAKVLTDTGAIKALVTSASQFLGTSHLVIAVVMLLVGLLVTIGIGSSFGTIPIIAALFVPICLEVGFSPMATAALIGTAAGLGDAGSPASDSTLGPTSGLNADGKHHHIWDTCVPTFMHYNIPLFIFGVLAAVVL</sequence>
<evidence type="ECO:0000256" key="1">
    <source>
        <dbReference type="ARBA" id="ARBA00004651"/>
    </source>
</evidence>
<name>A0A1G9UX57_9BACI</name>
<feature type="transmembrane region" description="Helical" evidence="6">
    <location>
        <begin position="326"/>
        <end position="348"/>
    </location>
</feature>
<feature type="domain" description="Na+/H+ antiporter NhaC-like C-terminal" evidence="7">
    <location>
        <begin position="143"/>
        <end position="433"/>
    </location>
</feature>
<keyword evidence="5 6" id="KW-0472">Membrane</keyword>
<feature type="transmembrane region" description="Helical" evidence="6">
    <location>
        <begin position="355"/>
        <end position="380"/>
    </location>
</feature>
<gene>
    <name evidence="9" type="ORF">SAMN05216244_3030</name>
</gene>
<dbReference type="PANTHER" id="PTHR37821:SF1">
    <property type="entry name" value="AMINO ACID TRANSPORTER YUIF-RELATED"/>
    <property type="match status" value="1"/>
</dbReference>
<dbReference type="Pfam" id="PF13726">
    <property type="entry name" value="Na_H_antiport_2"/>
    <property type="match status" value="1"/>
</dbReference>
<feature type="transmembrane region" description="Helical" evidence="6">
    <location>
        <begin position="243"/>
        <end position="276"/>
    </location>
</feature>
<accession>A0A1G9UX57</accession>
<dbReference type="InterPro" id="IPR018461">
    <property type="entry name" value="Na/H_Antiport_NhaC-like_C"/>
</dbReference>
<keyword evidence="2" id="KW-1003">Cell membrane</keyword>
<evidence type="ECO:0000256" key="4">
    <source>
        <dbReference type="ARBA" id="ARBA00022989"/>
    </source>
</evidence>
<feature type="transmembrane region" description="Helical" evidence="6">
    <location>
        <begin position="421"/>
        <end position="438"/>
    </location>
</feature>
<reference evidence="10" key="1">
    <citation type="submission" date="2016-10" db="EMBL/GenBank/DDBJ databases">
        <authorList>
            <person name="Varghese N."/>
            <person name="Submissions S."/>
        </authorList>
    </citation>
    <scope>NUCLEOTIDE SEQUENCE [LARGE SCALE GENOMIC DNA]</scope>
    <source>
        <strain evidence="10">CGMCC 1.6199</strain>
    </source>
</reference>
<dbReference type="STRING" id="482461.SAMN05216244_3030"/>
<evidence type="ECO:0000259" key="7">
    <source>
        <dbReference type="Pfam" id="PF03553"/>
    </source>
</evidence>
<dbReference type="InterPro" id="IPR032813">
    <property type="entry name" value="Na_H_antiport_N"/>
</dbReference>
<organism evidence="9 10">
    <name type="scientific">Sediminibacillus halophilus</name>
    <dbReference type="NCBI Taxonomy" id="482461"/>
    <lineage>
        <taxon>Bacteria</taxon>
        <taxon>Bacillati</taxon>
        <taxon>Bacillota</taxon>
        <taxon>Bacilli</taxon>
        <taxon>Bacillales</taxon>
        <taxon>Bacillaceae</taxon>
        <taxon>Sediminibacillus</taxon>
    </lineage>
</organism>
<dbReference type="OrthoDB" id="9772446at2"/>
<evidence type="ECO:0000256" key="3">
    <source>
        <dbReference type="ARBA" id="ARBA00022692"/>
    </source>
</evidence>
<evidence type="ECO:0008006" key="11">
    <source>
        <dbReference type="Google" id="ProtNLM"/>
    </source>
</evidence>
<evidence type="ECO:0000256" key="2">
    <source>
        <dbReference type="ARBA" id="ARBA00022475"/>
    </source>
</evidence>
<feature type="transmembrane region" description="Helical" evidence="6">
    <location>
        <begin position="186"/>
        <end position="205"/>
    </location>
</feature>
<feature type="transmembrane region" description="Helical" evidence="6">
    <location>
        <begin position="94"/>
        <end position="122"/>
    </location>
</feature>
<evidence type="ECO:0000313" key="9">
    <source>
        <dbReference type="EMBL" id="SDM64430.1"/>
    </source>
</evidence>
<evidence type="ECO:0000313" key="10">
    <source>
        <dbReference type="Proteomes" id="UP000182347"/>
    </source>
</evidence>
<feature type="transmembrane region" description="Helical" evidence="6">
    <location>
        <begin position="59"/>
        <end position="82"/>
    </location>
</feature>
<dbReference type="Proteomes" id="UP000182347">
    <property type="component" value="Unassembled WGS sequence"/>
</dbReference>
<proteinExistence type="predicted"/>
<dbReference type="RefSeq" id="WP_074600124.1">
    <property type="nucleotide sequence ID" value="NZ_FNHF01000004.1"/>
</dbReference>
<keyword evidence="4 6" id="KW-1133">Transmembrane helix</keyword>
<dbReference type="GO" id="GO:0005886">
    <property type="term" value="C:plasma membrane"/>
    <property type="evidence" value="ECO:0007669"/>
    <property type="project" value="UniProtKB-SubCell"/>
</dbReference>
<feature type="transmembrane region" description="Helical" evidence="6">
    <location>
        <begin position="142"/>
        <end position="166"/>
    </location>
</feature>
<dbReference type="AlphaFoldDB" id="A0A1G9UX57"/>
<dbReference type="InterPro" id="IPR052576">
    <property type="entry name" value="AA_Transporter-Related"/>
</dbReference>
<evidence type="ECO:0000256" key="6">
    <source>
        <dbReference type="SAM" id="Phobius"/>
    </source>
</evidence>
<feature type="transmembrane region" description="Helical" evidence="6">
    <location>
        <begin position="288"/>
        <end position="306"/>
    </location>
</feature>
<evidence type="ECO:0000256" key="5">
    <source>
        <dbReference type="ARBA" id="ARBA00023136"/>
    </source>
</evidence>
<keyword evidence="10" id="KW-1185">Reference proteome</keyword>
<comment type="subcellular location">
    <subcellularLocation>
        <location evidence="1">Cell membrane</location>
        <topology evidence="1">Multi-pass membrane protein</topology>
    </subcellularLocation>
</comment>
<dbReference type="Pfam" id="PF03553">
    <property type="entry name" value="Na_H_antiporter"/>
    <property type="match status" value="1"/>
</dbReference>
<feature type="domain" description="Putative Na+/H+ antiporter N-terminal" evidence="8">
    <location>
        <begin position="5"/>
        <end position="89"/>
    </location>
</feature>
<dbReference type="EMBL" id="FNHF01000004">
    <property type="protein sequence ID" value="SDM64430.1"/>
    <property type="molecule type" value="Genomic_DNA"/>
</dbReference>
<keyword evidence="3 6" id="KW-0812">Transmembrane</keyword>
<evidence type="ECO:0000259" key="8">
    <source>
        <dbReference type="Pfam" id="PF13726"/>
    </source>
</evidence>